<dbReference type="AlphaFoldDB" id="A0A1F8CRD7"/>
<comment type="caution">
    <text evidence="1">The sequence shown here is derived from an EMBL/GenBank/DDBJ whole genome shotgun (WGS) entry which is preliminary data.</text>
</comment>
<sequence>MKTRWKPEPVQVAICSDDLWIAVICQSNLEIAGSPRKVFRDRGTKKSIGGRATGWDNKG</sequence>
<accession>A0A1F8CRD7</accession>
<dbReference type="Proteomes" id="UP000178999">
    <property type="component" value="Unassembled WGS sequence"/>
</dbReference>
<organism evidence="1 2">
    <name type="scientific">Candidatus Woesebacteria bacterium RIFOXYB1_FULL_38_16</name>
    <dbReference type="NCBI Taxonomy" id="1802538"/>
    <lineage>
        <taxon>Bacteria</taxon>
        <taxon>Candidatus Woeseibacteriota</taxon>
    </lineage>
</organism>
<gene>
    <name evidence="1" type="ORF">A2382_02375</name>
</gene>
<reference evidence="1 2" key="1">
    <citation type="journal article" date="2016" name="Nat. Commun.">
        <title>Thousands of microbial genomes shed light on interconnected biogeochemical processes in an aquifer system.</title>
        <authorList>
            <person name="Anantharaman K."/>
            <person name="Brown C.T."/>
            <person name="Hug L.A."/>
            <person name="Sharon I."/>
            <person name="Castelle C.J."/>
            <person name="Probst A.J."/>
            <person name="Thomas B.C."/>
            <person name="Singh A."/>
            <person name="Wilkins M.J."/>
            <person name="Karaoz U."/>
            <person name="Brodie E.L."/>
            <person name="Williams K.H."/>
            <person name="Hubbard S.S."/>
            <person name="Banfield J.F."/>
        </authorList>
    </citation>
    <scope>NUCLEOTIDE SEQUENCE [LARGE SCALE GENOMIC DNA]</scope>
</reference>
<protein>
    <submittedName>
        <fullName evidence="1">Uncharacterized protein</fullName>
    </submittedName>
</protein>
<evidence type="ECO:0000313" key="2">
    <source>
        <dbReference type="Proteomes" id="UP000178999"/>
    </source>
</evidence>
<evidence type="ECO:0000313" key="1">
    <source>
        <dbReference type="EMBL" id="OGM78874.1"/>
    </source>
</evidence>
<dbReference type="EMBL" id="MGHY01000026">
    <property type="protein sequence ID" value="OGM78874.1"/>
    <property type="molecule type" value="Genomic_DNA"/>
</dbReference>
<proteinExistence type="predicted"/>
<name>A0A1F8CRD7_9BACT</name>